<name>A0A4X1TGY4_PIG</name>
<sequence>MSSAAMNTWMHVSFSRKVLPRYMPKRGISGSYGSSIFNSLRYLHSFLHCGCTSLHSHHHCRRVPFSPHPPQHLLFVDFLMMAILTDVRWYLIVVLIWISLITSDAEHFFMCLLAIRISSLEKCLFRSLAHFSIGMLPTAISEYPFSPVFQSSFSVHVLYSRIGVEKSIHSII</sequence>
<organism evidence="2 3">
    <name type="scientific">Sus scrofa</name>
    <name type="common">Pig</name>
    <dbReference type="NCBI Taxonomy" id="9823"/>
    <lineage>
        <taxon>Eukaryota</taxon>
        <taxon>Metazoa</taxon>
        <taxon>Chordata</taxon>
        <taxon>Craniata</taxon>
        <taxon>Vertebrata</taxon>
        <taxon>Euteleostomi</taxon>
        <taxon>Mammalia</taxon>
        <taxon>Eutheria</taxon>
        <taxon>Laurasiatheria</taxon>
        <taxon>Artiodactyla</taxon>
        <taxon>Suina</taxon>
        <taxon>Suidae</taxon>
        <taxon>Sus</taxon>
    </lineage>
</organism>
<proteinExistence type="predicted"/>
<evidence type="ECO:0000256" key="1">
    <source>
        <dbReference type="SAM" id="Phobius"/>
    </source>
</evidence>
<dbReference type="Ensembl" id="ENSSSCT00070017393.1">
    <property type="protein sequence ID" value="ENSSSCP00070014403.1"/>
    <property type="gene ID" value="ENSSSCG00070008970.1"/>
</dbReference>
<accession>A0A4X1TGY4</accession>
<reference evidence="2 3" key="1">
    <citation type="submission" date="2017-08" db="EMBL/GenBank/DDBJ databases">
        <title>USMARCv1.0.</title>
        <authorList>
            <person name="Hannum G.I."/>
            <person name="Koren S."/>
            <person name="Schroeder S.G."/>
            <person name="Chin S.C."/>
            <person name="Nonneman D.J."/>
            <person name="Becker S.A."/>
            <person name="Rosen B.D."/>
            <person name="Bickhart D.M."/>
            <person name="Putnam N.H."/>
            <person name="Green R.E."/>
            <person name="Tuggle C.K."/>
            <person name="Liu H."/>
            <person name="Rohrer G.A."/>
            <person name="Warr A."/>
            <person name="Hall R."/>
            <person name="Kim K."/>
            <person name="Hume D.A."/>
            <person name="Talbot R."/>
            <person name="Chow W."/>
            <person name="Howe K."/>
            <person name="Schwartz A.S."/>
            <person name="Watson M."/>
            <person name="Archibald A.L."/>
            <person name="Phillippy A.M."/>
            <person name="Smith T.P.L."/>
        </authorList>
    </citation>
    <scope>NUCLEOTIDE SEQUENCE [LARGE SCALE GENOMIC DNA]</scope>
</reference>
<keyword evidence="1" id="KW-1133">Transmembrane helix</keyword>
<keyword evidence="1" id="KW-0812">Transmembrane</keyword>
<evidence type="ECO:0000313" key="3">
    <source>
        <dbReference type="Proteomes" id="UP000314985"/>
    </source>
</evidence>
<reference evidence="2" key="2">
    <citation type="submission" date="2025-08" db="UniProtKB">
        <authorList>
            <consortium name="Ensembl"/>
        </authorList>
    </citation>
    <scope>IDENTIFICATION</scope>
</reference>
<keyword evidence="1" id="KW-0472">Membrane</keyword>
<evidence type="ECO:0000313" key="2">
    <source>
        <dbReference type="Ensembl" id="ENSSSCP00070014403.1"/>
    </source>
</evidence>
<feature type="transmembrane region" description="Helical" evidence="1">
    <location>
        <begin position="89"/>
        <end position="115"/>
    </location>
</feature>
<dbReference type="AlphaFoldDB" id="A0A4X1TGY4"/>
<dbReference type="Proteomes" id="UP000314985">
    <property type="component" value="Chromosome 15"/>
</dbReference>
<protein>
    <submittedName>
        <fullName evidence="2">Uncharacterized protein</fullName>
    </submittedName>
</protein>